<dbReference type="SUPFAM" id="SSF141452">
    <property type="entry name" value="Hcp1-like"/>
    <property type="match status" value="1"/>
</dbReference>
<sequence>MAHVAYLTLSGEKQGLISSGCNTKDSMGNRYQETHTDQITVLACDYSLSKLPQQHGISHDGIQITKPKDKASPLLATAFAKQEHLEGTIDFYRTNEQGHYQKFYSVSFQKAVIAGVSDVTPHVIHSPGEEMHEMITFRYKGVQWEHFPCGTLAYDGWSDANSLAAMVPPLTTAERYAKQIQENIQAEKAAEQQSEKAKQSEQQRKKSDGKEEDWKPVSGSYPILVYETQNKMDDFNAPDMVHGDESRETIEGYGFMEPFKQSQYTSHREGYTMYGEDQFTLSAEEHFKRMRSLKDDVFLGLGFSIFGETEDIFDEMVDKFKRNEGGYYHNPLLDEALRVHKSTAHFHAVLKKCLGENVSKGVLDKGIVNISSEYLAGKTNGEGAGLPKFDASLIPSPSKDLFNGTVLTVHDIWSMRVYADELEFKGNLVRGKFRYEVQDHFGLDTKDIHHKSIGELPFEQMGAFRSWYLLQHFSKYNYRPFITKIEFQL</sequence>
<gene>
    <name evidence="2" type="primary">hcpA_9</name>
    <name evidence="2" type="ORF">VQ7734_04562</name>
</gene>
<proteinExistence type="predicted"/>
<dbReference type="NCBIfam" id="TIGR03344">
    <property type="entry name" value="VI_effect_Hcp1"/>
    <property type="match status" value="1"/>
</dbReference>
<dbReference type="InterPro" id="IPR017483">
    <property type="entry name" value="CHP03034"/>
</dbReference>
<dbReference type="InterPro" id="IPR036624">
    <property type="entry name" value="Hcp1-lik_sf"/>
</dbReference>
<feature type="compositionally biased region" description="Basic and acidic residues" evidence="1">
    <location>
        <begin position="188"/>
        <end position="215"/>
    </location>
</feature>
<dbReference type="Gene3D" id="2.30.110.20">
    <property type="entry name" value="Hcp1-like"/>
    <property type="match status" value="1"/>
</dbReference>
<keyword evidence="3" id="KW-1185">Reference proteome</keyword>
<evidence type="ECO:0000313" key="3">
    <source>
        <dbReference type="Proteomes" id="UP000184600"/>
    </source>
</evidence>
<dbReference type="AlphaFoldDB" id="A0A1M7Z1Y2"/>
<dbReference type="InterPro" id="IPR052947">
    <property type="entry name" value="T6SS_Hcp1_domain"/>
</dbReference>
<dbReference type="PANTHER" id="PTHR34319:SF7">
    <property type="entry name" value="HNH ENDONUCLEASE DOMAIN-CONTAINING PROTEIN"/>
    <property type="match status" value="1"/>
</dbReference>
<evidence type="ECO:0000256" key="1">
    <source>
        <dbReference type="SAM" id="MobiDB-lite"/>
    </source>
</evidence>
<dbReference type="Proteomes" id="UP000184600">
    <property type="component" value="Unassembled WGS sequence"/>
</dbReference>
<protein>
    <submittedName>
        <fullName evidence="2">Major exported protein</fullName>
    </submittedName>
</protein>
<dbReference type="EMBL" id="FRFG01000078">
    <property type="protein sequence ID" value="SHO58790.1"/>
    <property type="molecule type" value="Genomic_DNA"/>
</dbReference>
<organism evidence="2 3">
    <name type="scientific">Vibrio quintilis</name>
    <dbReference type="NCBI Taxonomy" id="1117707"/>
    <lineage>
        <taxon>Bacteria</taxon>
        <taxon>Pseudomonadati</taxon>
        <taxon>Pseudomonadota</taxon>
        <taxon>Gammaproteobacteria</taxon>
        <taxon>Vibrionales</taxon>
        <taxon>Vibrionaceae</taxon>
        <taxon>Vibrio</taxon>
    </lineage>
</organism>
<dbReference type="RefSeq" id="WP_234976463.1">
    <property type="nucleotide sequence ID" value="NZ_AP024897.1"/>
</dbReference>
<dbReference type="PANTHER" id="PTHR34319">
    <property type="entry name" value="MAJOR EXPORTED PROTEIN"/>
    <property type="match status" value="1"/>
</dbReference>
<feature type="region of interest" description="Disordered" evidence="1">
    <location>
        <begin position="185"/>
        <end position="216"/>
    </location>
</feature>
<reference evidence="3" key="1">
    <citation type="submission" date="2016-12" db="EMBL/GenBank/DDBJ databases">
        <authorList>
            <person name="Rodrigo-Torres L."/>
            <person name="Arahal R.D."/>
            <person name="Lucena T."/>
        </authorList>
    </citation>
    <scope>NUCLEOTIDE SEQUENCE [LARGE SCALE GENOMIC DNA]</scope>
</reference>
<dbReference type="InterPro" id="IPR008514">
    <property type="entry name" value="T6SS_Hcp"/>
</dbReference>
<dbReference type="STRING" id="1117707.VQ7734_04562"/>
<dbReference type="Pfam" id="PF11692">
    <property type="entry name" value="DUF3289"/>
    <property type="match status" value="1"/>
</dbReference>
<accession>A0A1M7Z1Y2</accession>
<name>A0A1M7Z1Y2_9VIBR</name>
<dbReference type="Pfam" id="PF05638">
    <property type="entry name" value="T6SS_HCP"/>
    <property type="match status" value="1"/>
</dbReference>
<evidence type="ECO:0000313" key="2">
    <source>
        <dbReference type="EMBL" id="SHO58790.1"/>
    </source>
</evidence>